<evidence type="ECO:0000313" key="3">
    <source>
        <dbReference type="Proteomes" id="UP000058925"/>
    </source>
</evidence>
<dbReference type="EMBL" id="CP012850">
    <property type="protein sequence ID" value="ALI34472.1"/>
    <property type="molecule type" value="Genomic_DNA"/>
</dbReference>
<proteinExistence type="predicted"/>
<gene>
    <name evidence="2" type="ORF">NMY3_00258</name>
</gene>
<keyword evidence="1" id="KW-1133">Transmembrane helix</keyword>
<evidence type="ECO:0000313" key="2">
    <source>
        <dbReference type="EMBL" id="ALI34472.1"/>
    </source>
</evidence>
<feature type="transmembrane region" description="Helical" evidence="1">
    <location>
        <begin position="12"/>
        <end position="31"/>
    </location>
</feature>
<accession>A0A654M5R1</accession>
<reference evidence="3" key="1">
    <citation type="submission" date="2015-10" db="EMBL/GenBank/DDBJ databases">
        <title>Niche specialization of a soil ammonia-oxidizing archaeon, Candidatus Nitrosocosmicus oleophilus.</title>
        <authorList>
            <person name="Jung M.-Y."/>
            <person name="Rhee S.-K."/>
        </authorList>
    </citation>
    <scope>NUCLEOTIDE SEQUENCE [LARGE SCALE GENOMIC DNA]</scope>
    <source>
        <strain evidence="3">MY3</strain>
    </source>
</reference>
<keyword evidence="1" id="KW-0472">Membrane</keyword>
<organism evidence="2 3">
    <name type="scientific">Candidatus Nitrosocosmicus oleophilus</name>
    <dbReference type="NCBI Taxonomy" id="1353260"/>
    <lineage>
        <taxon>Archaea</taxon>
        <taxon>Nitrososphaerota</taxon>
        <taxon>Nitrososphaeria</taxon>
        <taxon>Nitrososphaerales</taxon>
        <taxon>Nitrososphaeraceae</taxon>
        <taxon>Candidatus Nitrosocosmicus</taxon>
    </lineage>
</organism>
<keyword evidence="1" id="KW-0812">Transmembrane</keyword>
<keyword evidence="3" id="KW-1185">Reference proteome</keyword>
<sequence length="49" mass="5607">MDRLNRKYKHNEKMIFVIAIASTLGLIPIILDNIPNASSQNTFMTRSTK</sequence>
<dbReference type="Proteomes" id="UP000058925">
    <property type="component" value="Chromosome"/>
</dbReference>
<dbReference type="AlphaFoldDB" id="A0A654M5R1"/>
<evidence type="ECO:0000256" key="1">
    <source>
        <dbReference type="SAM" id="Phobius"/>
    </source>
</evidence>
<protein>
    <submittedName>
        <fullName evidence="2">Uncharacterized protein</fullName>
    </submittedName>
</protein>
<name>A0A654M5R1_9ARCH</name>
<dbReference type="KEGG" id="taa:NMY3_00258"/>